<sequence length="365" mass="39702">MNCNHESRTLSGDVVRLGHIDQMKAIAILFMVEVHTAAILPPEGIGVGHPAAFVAAAFGGMAAPLFVTVSGWGMHRGAKKRFADGLASRAWVDWVLPRVLVLTACQILVNILLAAERGGRFEWHTPGVLTLLALAAIVAPLIARLRVENLIGLFAIFAITPLLVGDLNGSDLSWFERVDAAGASEWFQRLLVNGTYPVLPWFALSTLGAILAESEENQRLRLGIIQMGGFVLLASIILSVRNGTAWALTEGDAVLTFFPASVFFVFITTMFVFIAHEVLLLNAQRGFINLSFIEASGRLTLTIYVLHFAVLGLAASYMMGQPRLAVIPAFTITFAHTLAWIPLANLHQKHCPNFSLEALLRRLSN</sequence>
<feature type="domain" description="Acyltransferase 3" evidence="2">
    <location>
        <begin position="20"/>
        <end position="335"/>
    </location>
</feature>
<evidence type="ECO:0000313" key="3">
    <source>
        <dbReference type="EMBL" id="AIF12928.1"/>
    </source>
</evidence>
<feature type="transmembrane region" description="Helical" evidence="1">
    <location>
        <begin position="260"/>
        <end position="281"/>
    </location>
</feature>
<feature type="transmembrane region" description="Helical" evidence="1">
    <location>
        <begin position="301"/>
        <end position="319"/>
    </location>
</feature>
<keyword evidence="1" id="KW-1133">Transmembrane helix</keyword>
<dbReference type="GO" id="GO:0016747">
    <property type="term" value="F:acyltransferase activity, transferring groups other than amino-acyl groups"/>
    <property type="evidence" value="ECO:0007669"/>
    <property type="project" value="InterPro"/>
</dbReference>
<dbReference type="EMBL" id="KF900958">
    <property type="protein sequence ID" value="AIF12928.1"/>
    <property type="molecule type" value="Genomic_DNA"/>
</dbReference>
<feature type="transmembrane region" description="Helical" evidence="1">
    <location>
        <begin position="190"/>
        <end position="210"/>
    </location>
</feature>
<keyword evidence="1" id="KW-0472">Membrane</keyword>
<accession>A0A075HGG3</accession>
<name>A0A075HGG3_9EURY</name>
<feature type="transmembrane region" description="Helical" evidence="1">
    <location>
        <begin position="127"/>
        <end position="143"/>
    </location>
</feature>
<feature type="transmembrane region" description="Helical" evidence="1">
    <location>
        <begin position="95"/>
        <end position="115"/>
    </location>
</feature>
<evidence type="ECO:0000256" key="1">
    <source>
        <dbReference type="SAM" id="Phobius"/>
    </source>
</evidence>
<evidence type="ECO:0000259" key="2">
    <source>
        <dbReference type="Pfam" id="PF01757"/>
    </source>
</evidence>
<feature type="transmembrane region" description="Helical" evidence="1">
    <location>
        <begin position="222"/>
        <end position="240"/>
    </location>
</feature>
<proteinExistence type="predicted"/>
<protein>
    <recommendedName>
        <fullName evidence="2">Acyltransferase 3 domain-containing protein</fullName>
    </recommendedName>
</protein>
<dbReference type="Pfam" id="PF01757">
    <property type="entry name" value="Acyl_transf_3"/>
    <property type="match status" value="1"/>
</dbReference>
<reference evidence="3" key="1">
    <citation type="journal article" date="2014" name="Genome Biol. Evol.">
        <title>Pangenome evidence for extensive interdomain horizontal transfer affecting lineage core and shell genes in uncultured planktonic thaumarchaeota and euryarchaeota.</title>
        <authorList>
            <person name="Deschamps P."/>
            <person name="Zivanovic Y."/>
            <person name="Moreira D."/>
            <person name="Rodriguez-Valera F."/>
            <person name="Lopez-Garcia P."/>
        </authorList>
    </citation>
    <scope>NUCLEOTIDE SEQUENCE</scope>
</reference>
<organism evidence="3">
    <name type="scientific">uncultured marine group II/III euryarchaeote KM3_57_F03</name>
    <dbReference type="NCBI Taxonomy" id="1456464"/>
    <lineage>
        <taxon>Archaea</taxon>
        <taxon>Methanobacteriati</taxon>
        <taxon>Methanobacteriota</taxon>
        <taxon>environmental samples</taxon>
    </lineage>
</organism>
<dbReference type="InterPro" id="IPR002656">
    <property type="entry name" value="Acyl_transf_3_dom"/>
</dbReference>
<feature type="transmembrane region" description="Helical" evidence="1">
    <location>
        <begin position="325"/>
        <end position="346"/>
    </location>
</feature>
<feature type="transmembrane region" description="Helical" evidence="1">
    <location>
        <begin position="51"/>
        <end position="74"/>
    </location>
</feature>
<keyword evidence="1" id="KW-0812">Transmembrane</keyword>
<dbReference type="AlphaFoldDB" id="A0A075HGG3"/>